<evidence type="ECO:0000313" key="1">
    <source>
        <dbReference type="EMBL" id="EAA23005.1"/>
    </source>
</evidence>
<sequence>MFCSCFCEFPYELAVVRAWRDMLLCLTNVMEMKFESDVITNMSKFQII</sequence>
<evidence type="ECO:0000313" key="2">
    <source>
        <dbReference type="Proteomes" id="UP000008553"/>
    </source>
</evidence>
<dbReference type="EMBL" id="AABL01000098">
    <property type="protein sequence ID" value="EAA23005.1"/>
    <property type="molecule type" value="Genomic_DNA"/>
</dbReference>
<dbReference type="PaxDb" id="73239-Q7RSK9"/>
<proteinExistence type="predicted"/>
<gene>
    <name evidence="1" type="ORF">PY00346</name>
</gene>
<organism evidence="1 2">
    <name type="scientific">Plasmodium yoelii yoelii</name>
    <dbReference type="NCBI Taxonomy" id="73239"/>
    <lineage>
        <taxon>Eukaryota</taxon>
        <taxon>Sar</taxon>
        <taxon>Alveolata</taxon>
        <taxon>Apicomplexa</taxon>
        <taxon>Aconoidasida</taxon>
        <taxon>Haemosporida</taxon>
        <taxon>Plasmodiidae</taxon>
        <taxon>Plasmodium</taxon>
        <taxon>Plasmodium (Vinckeia)</taxon>
    </lineage>
</organism>
<dbReference type="Proteomes" id="UP000008553">
    <property type="component" value="Unassembled WGS sequence"/>
</dbReference>
<comment type="caution">
    <text evidence="1">The sequence shown here is derived from an EMBL/GenBank/DDBJ whole genome shotgun (WGS) entry which is preliminary data.</text>
</comment>
<dbReference type="AlphaFoldDB" id="Q7RSK9"/>
<accession>Q7RSK9</accession>
<dbReference type="InParanoid" id="Q7RSK9"/>
<reference evidence="1 2" key="1">
    <citation type="journal article" date="2002" name="Nature">
        <title>Genome sequence and comparative analysis of the model rodent malaria parasite Plasmodium yoelii yoelii.</title>
        <authorList>
            <person name="Carlton J.M."/>
            <person name="Angiuoli S.V."/>
            <person name="Suh B.B."/>
            <person name="Kooij T.W."/>
            <person name="Pertea M."/>
            <person name="Silva J.C."/>
            <person name="Ermolaeva M.D."/>
            <person name="Allen J.E."/>
            <person name="Selengut J.D."/>
            <person name="Koo H.L."/>
            <person name="Peterson J.D."/>
            <person name="Pop M."/>
            <person name="Kosack D.S."/>
            <person name="Shumway M.F."/>
            <person name="Bidwell S.L."/>
            <person name="Shallom S.J."/>
            <person name="van Aken S.E."/>
            <person name="Riedmuller S.B."/>
            <person name="Feldblyum T.V."/>
            <person name="Cho J.K."/>
            <person name="Quackenbush J."/>
            <person name="Sedegah M."/>
            <person name="Shoaibi A."/>
            <person name="Cummings L.M."/>
            <person name="Florens L."/>
            <person name="Yates J.R."/>
            <person name="Raine J.D."/>
            <person name="Sinden R.E."/>
            <person name="Harris M.A."/>
            <person name="Cunningham D.A."/>
            <person name="Preiser P.R."/>
            <person name="Bergman L.W."/>
            <person name="Vaidya A.B."/>
            <person name="van Lin L.H."/>
            <person name="Janse C.J."/>
            <person name="Waters A.P."/>
            <person name="Smith H.O."/>
            <person name="White O.R."/>
            <person name="Salzberg S.L."/>
            <person name="Venter J.C."/>
            <person name="Fraser C.M."/>
            <person name="Hoffman S.L."/>
            <person name="Gardner M.J."/>
            <person name="Carucci D.J."/>
        </authorList>
    </citation>
    <scope>NUCLEOTIDE SEQUENCE [LARGE SCALE GENOMIC DNA]</scope>
    <source>
        <strain evidence="1 2">17XNL</strain>
    </source>
</reference>
<protein>
    <submittedName>
        <fullName evidence="1">Uncharacterized protein</fullName>
    </submittedName>
</protein>
<keyword evidence="2" id="KW-1185">Reference proteome</keyword>
<name>Q7RSK9_PLAYO</name>